<reference evidence="1 2" key="1">
    <citation type="journal article" date="2016" name="Nat. Commun.">
        <title>Thousands of microbial genomes shed light on interconnected biogeochemical processes in an aquifer system.</title>
        <authorList>
            <person name="Anantharaman K."/>
            <person name="Brown C.T."/>
            <person name="Hug L.A."/>
            <person name="Sharon I."/>
            <person name="Castelle C.J."/>
            <person name="Probst A.J."/>
            <person name="Thomas B.C."/>
            <person name="Singh A."/>
            <person name="Wilkins M.J."/>
            <person name="Karaoz U."/>
            <person name="Brodie E.L."/>
            <person name="Williams K.H."/>
            <person name="Hubbard S.S."/>
            <person name="Banfield J.F."/>
        </authorList>
    </citation>
    <scope>NUCLEOTIDE SEQUENCE [LARGE SCALE GENOMIC DNA]</scope>
</reference>
<comment type="caution">
    <text evidence="1">The sequence shown here is derived from an EMBL/GenBank/DDBJ whole genome shotgun (WGS) entry which is preliminary data.</text>
</comment>
<sequence>MSEELKSQEERENKGKILVKNTPELKFDGESKMVYVRADAKKVFSEDYTNATMMEEIDDTPENRELAKSVGFYDEEWSWHNPDGSVEKSEK</sequence>
<dbReference type="Proteomes" id="UP000178935">
    <property type="component" value="Unassembled WGS sequence"/>
</dbReference>
<evidence type="ECO:0000313" key="2">
    <source>
        <dbReference type="Proteomes" id="UP000178935"/>
    </source>
</evidence>
<gene>
    <name evidence="1" type="ORF">A2561_01825</name>
</gene>
<name>A0A1G2JME4_9BACT</name>
<accession>A0A1G2JME4</accession>
<proteinExistence type="predicted"/>
<organism evidence="1 2">
    <name type="scientific">Candidatus Staskawiczbacteria bacterium RIFOXYD1_FULL_32_13</name>
    <dbReference type="NCBI Taxonomy" id="1802234"/>
    <lineage>
        <taxon>Bacteria</taxon>
        <taxon>Candidatus Staskawicziibacteriota</taxon>
    </lineage>
</organism>
<evidence type="ECO:0000313" key="1">
    <source>
        <dbReference type="EMBL" id="OGZ88317.1"/>
    </source>
</evidence>
<dbReference type="AlphaFoldDB" id="A0A1G2JME4"/>
<dbReference type="EMBL" id="MHPU01000026">
    <property type="protein sequence ID" value="OGZ88317.1"/>
    <property type="molecule type" value="Genomic_DNA"/>
</dbReference>
<protein>
    <submittedName>
        <fullName evidence="1">Uncharacterized protein</fullName>
    </submittedName>
</protein>